<evidence type="ECO:0000313" key="3">
    <source>
        <dbReference type="EMBL" id="MBE9660525.1"/>
    </source>
</evidence>
<feature type="transmembrane region" description="Helical" evidence="1">
    <location>
        <begin position="143"/>
        <end position="165"/>
    </location>
</feature>
<keyword evidence="1" id="KW-1133">Transmembrane helix</keyword>
<dbReference type="PANTHER" id="PTHR30590:SF3">
    <property type="entry name" value="HYPOTHETICAL MEMBRANE SPANNING PROTEIN"/>
    <property type="match status" value="1"/>
</dbReference>
<protein>
    <submittedName>
        <fullName evidence="3">DUF418 domain-containing protein</fullName>
    </submittedName>
</protein>
<dbReference type="InterPro" id="IPR052529">
    <property type="entry name" value="Bact_Transport_Assoc"/>
</dbReference>
<feature type="transmembrane region" description="Helical" evidence="1">
    <location>
        <begin position="60"/>
        <end position="83"/>
    </location>
</feature>
<organism evidence="3 4">
    <name type="scientific">Mucilaginibacter myungsuensis</name>
    <dbReference type="NCBI Taxonomy" id="649104"/>
    <lineage>
        <taxon>Bacteria</taxon>
        <taxon>Pseudomonadati</taxon>
        <taxon>Bacteroidota</taxon>
        <taxon>Sphingobacteriia</taxon>
        <taxon>Sphingobacteriales</taxon>
        <taxon>Sphingobacteriaceae</taxon>
        <taxon>Mucilaginibacter</taxon>
    </lineage>
</organism>
<keyword evidence="1" id="KW-0812">Transmembrane</keyword>
<dbReference type="Pfam" id="PF04235">
    <property type="entry name" value="DUF418"/>
    <property type="match status" value="1"/>
</dbReference>
<reference evidence="3" key="1">
    <citation type="submission" date="2020-10" db="EMBL/GenBank/DDBJ databases">
        <title>Mucilaginibacter mali sp. nov., isolated from rhizosphere soil of apple orchard.</title>
        <authorList>
            <person name="Lee J.-S."/>
            <person name="Kim H.S."/>
            <person name="Kim J.-S."/>
        </authorList>
    </citation>
    <scope>NUCLEOTIDE SEQUENCE</scope>
    <source>
        <strain evidence="3">KCTC 22746</strain>
    </source>
</reference>
<accession>A0A929KXN6</accession>
<sequence>MTTETIQPIAQSKRTAIVDMLRGWALLGVCLMNYVDYSFFDIVGNQPRPKPDILTSILQGLGSIIFQAKSWTMLSMLFGYGFAVLLKNVQKKGYNPVLFFTKRMLWLFVIAFINCCFWWGDILKDYAFMGLVMLLFYKLKPKPAFILCIVLLLLLPAVVVLVGKIPSTSFKEYEKLVPLYHSSSFINNVKFHLLATWYREVISPSYLYNVHLVQLICFLAGFAAEGIGFFENLAANKKYVKRIFWWSLAVALILVGVFIASSVLSSKFKIDIFKYYAPFYWFILASMLMITTGLCWLYVSGKLKGFFRAMERIGKMTLTNYMIQNVISFFVFGGVGLALGSKMPYWFYLALGLAVYLSQVFISAWWLKHYNYGPVEWIWRQLSYWKRLPLKRSDVKAPEEAGEKFAL</sequence>
<feature type="transmembrane region" description="Helical" evidence="1">
    <location>
        <begin position="243"/>
        <end position="264"/>
    </location>
</feature>
<feature type="domain" description="DUF418" evidence="2">
    <location>
        <begin position="228"/>
        <end position="386"/>
    </location>
</feature>
<feature type="transmembrane region" description="Helical" evidence="1">
    <location>
        <begin position="104"/>
        <end position="123"/>
    </location>
</feature>
<feature type="transmembrane region" description="Helical" evidence="1">
    <location>
        <begin position="21"/>
        <end position="40"/>
    </location>
</feature>
<gene>
    <name evidence="3" type="ORF">IRJ16_01385</name>
</gene>
<name>A0A929KXN6_9SPHI</name>
<dbReference type="Proteomes" id="UP000622475">
    <property type="component" value="Unassembled WGS sequence"/>
</dbReference>
<dbReference type="RefSeq" id="WP_194109722.1">
    <property type="nucleotide sequence ID" value="NZ_JADFFL010000001.1"/>
</dbReference>
<comment type="caution">
    <text evidence="3">The sequence shown here is derived from an EMBL/GenBank/DDBJ whole genome shotgun (WGS) entry which is preliminary data.</text>
</comment>
<evidence type="ECO:0000256" key="1">
    <source>
        <dbReference type="SAM" id="Phobius"/>
    </source>
</evidence>
<keyword evidence="4" id="KW-1185">Reference proteome</keyword>
<keyword evidence="1" id="KW-0472">Membrane</keyword>
<feature type="transmembrane region" description="Helical" evidence="1">
    <location>
        <begin position="279"/>
        <end position="299"/>
    </location>
</feature>
<feature type="transmembrane region" description="Helical" evidence="1">
    <location>
        <begin position="210"/>
        <end position="231"/>
    </location>
</feature>
<dbReference type="PANTHER" id="PTHR30590">
    <property type="entry name" value="INNER MEMBRANE PROTEIN"/>
    <property type="match status" value="1"/>
</dbReference>
<evidence type="ECO:0000313" key="4">
    <source>
        <dbReference type="Proteomes" id="UP000622475"/>
    </source>
</evidence>
<evidence type="ECO:0000259" key="2">
    <source>
        <dbReference type="Pfam" id="PF04235"/>
    </source>
</evidence>
<feature type="transmembrane region" description="Helical" evidence="1">
    <location>
        <begin position="320"/>
        <end position="339"/>
    </location>
</feature>
<proteinExistence type="predicted"/>
<dbReference type="EMBL" id="JADFFL010000001">
    <property type="protein sequence ID" value="MBE9660525.1"/>
    <property type="molecule type" value="Genomic_DNA"/>
</dbReference>
<dbReference type="AlphaFoldDB" id="A0A929KXN6"/>
<dbReference type="InterPro" id="IPR007349">
    <property type="entry name" value="DUF418"/>
</dbReference>
<feature type="transmembrane region" description="Helical" evidence="1">
    <location>
        <begin position="345"/>
        <end position="367"/>
    </location>
</feature>